<accession>A0A1M5BJ23</accession>
<keyword evidence="1" id="KW-0472">Membrane</keyword>
<keyword evidence="3" id="KW-1185">Reference proteome</keyword>
<evidence type="ECO:0000256" key="1">
    <source>
        <dbReference type="SAM" id="Phobius"/>
    </source>
</evidence>
<name>A0A1M5BJ23_9BACL</name>
<reference evidence="2 3" key="1">
    <citation type="submission" date="2016-11" db="EMBL/GenBank/DDBJ databases">
        <authorList>
            <person name="Jaros S."/>
            <person name="Januszkiewicz K."/>
            <person name="Wedrychowicz H."/>
        </authorList>
    </citation>
    <scope>NUCLEOTIDE SEQUENCE [LARGE SCALE GENOMIC DNA]</scope>
    <source>
        <strain evidence="2 3">DSM 44666</strain>
    </source>
</reference>
<dbReference type="AlphaFoldDB" id="A0A1M5BJ23"/>
<keyword evidence="1" id="KW-1133">Transmembrane helix</keyword>
<dbReference type="EMBL" id="FQVL01000024">
    <property type="protein sequence ID" value="SHF42436.1"/>
    <property type="molecule type" value="Genomic_DNA"/>
</dbReference>
<sequence>MMMEWMELIGRWLILTMGILGCAVGLVYLLDQG</sequence>
<organism evidence="2 3">
    <name type="scientific">Seinonella peptonophila</name>
    <dbReference type="NCBI Taxonomy" id="112248"/>
    <lineage>
        <taxon>Bacteria</taxon>
        <taxon>Bacillati</taxon>
        <taxon>Bacillota</taxon>
        <taxon>Bacilli</taxon>
        <taxon>Bacillales</taxon>
        <taxon>Thermoactinomycetaceae</taxon>
        <taxon>Seinonella</taxon>
    </lineage>
</organism>
<protein>
    <submittedName>
        <fullName evidence="2">Uncharacterized protein</fullName>
    </submittedName>
</protein>
<dbReference type="Proteomes" id="UP000184476">
    <property type="component" value="Unassembled WGS sequence"/>
</dbReference>
<dbReference type="STRING" id="112248.SAMN05444392_12429"/>
<gene>
    <name evidence="2" type="ORF">SAMN05444392_12429</name>
</gene>
<feature type="transmembrane region" description="Helical" evidence="1">
    <location>
        <begin position="12"/>
        <end position="30"/>
    </location>
</feature>
<keyword evidence="1" id="KW-0812">Transmembrane</keyword>
<evidence type="ECO:0000313" key="3">
    <source>
        <dbReference type="Proteomes" id="UP000184476"/>
    </source>
</evidence>
<proteinExistence type="predicted"/>
<evidence type="ECO:0000313" key="2">
    <source>
        <dbReference type="EMBL" id="SHF42436.1"/>
    </source>
</evidence>